<evidence type="ECO:0000259" key="12">
    <source>
        <dbReference type="Pfam" id="PF00535"/>
    </source>
</evidence>
<dbReference type="Proteomes" id="UP001519292">
    <property type="component" value="Unassembled WGS sequence"/>
</dbReference>
<feature type="transmembrane region" description="Helical" evidence="11">
    <location>
        <begin position="67"/>
        <end position="87"/>
    </location>
</feature>
<keyword evidence="2" id="KW-1003">Cell membrane</keyword>
<evidence type="ECO:0000313" key="14">
    <source>
        <dbReference type="Proteomes" id="UP001519292"/>
    </source>
</evidence>
<dbReference type="EMBL" id="JAGGLU010000009">
    <property type="protein sequence ID" value="MBP2058425.1"/>
    <property type="molecule type" value="Genomic_DNA"/>
</dbReference>
<comment type="caution">
    <text evidence="13">The sequence shown here is derived from an EMBL/GenBank/DDBJ whole genome shotgun (WGS) entry which is preliminary data.</text>
</comment>
<feature type="transmembrane region" description="Helical" evidence="11">
    <location>
        <begin position="226"/>
        <end position="245"/>
    </location>
</feature>
<keyword evidence="14" id="KW-1185">Reference proteome</keyword>
<protein>
    <recommendedName>
        <fullName evidence="10">4,4'-diaponeurosporenoate glycosyltransferase</fullName>
    </recommendedName>
</protein>
<feature type="transmembrane region" description="Helical" evidence="11">
    <location>
        <begin position="12"/>
        <end position="30"/>
    </location>
</feature>
<comment type="function">
    <text evidence="7">Catalyzes the glycosylation of 4,4'-diaponeurosporenoate, i.e. the esterification of glucose at the C1'' position with the carboxyl group of 4,4'-diaponeurosporenic acid, to form glycosyl-4,4'-diaponeurosporenoate. This is a step in the biosynthesis of staphyloxanthin, an orange pigment present in most staphylococci strains.</text>
</comment>
<feature type="transmembrane region" description="Helical" evidence="11">
    <location>
        <begin position="138"/>
        <end position="156"/>
    </location>
</feature>
<evidence type="ECO:0000256" key="10">
    <source>
        <dbReference type="ARBA" id="ARBA00040345"/>
    </source>
</evidence>
<dbReference type="RefSeq" id="WP_209687157.1">
    <property type="nucleotide sequence ID" value="NZ_JAGGLU010000009.1"/>
</dbReference>
<feature type="transmembrane region" description="Helical" evidence="11">
    <location>
        <begin position="251"/>
        <end position="273"/>
    </location>
</feature>
<evidence type="ECO:0000256" key="8">
    <source>
        <dbReference type="ARBA" id="ARBA00037904"/>
    </source>
</evidence>
<gene>
    <name evidence="13" type="ORF">J2Z60_001604</name>
</gene>
<feature type="domain" description="Glycosyltransferase 2-like" evidence="12">
    <location>
        <begin position="281"/>
        <end position="399"/>
    </location>
</feature>
<dbReference type="Pfam" id="PF00535">
    <property type="entry name" value="Glycos_transf_2"/>
    <property type="match status" value="1"/>
</dbReference>
<evidence type="ECO:0000256" key="9">
    <source>
        <dbReference type="ARBA" id="ARBA00038120"/>
    </source>
</evidence>
<dbReference type="PANTHER" id="PTHR43646">
    <property type="entry name" value="GLYCOSYLTRANSFERASE"/>
    <property type="match status" value="1"/>
</dbReference>
<keyword evidence="4" id="KW-0808">Transferase</keyword>
<comment type="subcellular location">
    <subcellularLocation>
        <location evidence="1">Cell membrane</location>
    </subcellularLocation>
</comment>
<feature type="transmembrane region" description="Helical" evidence="11">
    <location>
        <begin position="93"/>
        <end position="109"/>
    </location>
</feature>
<keyword evidence="5" id="KW-0125">Carotenoid biosynthesis</keyword>
<keyword evidence="11" id="KW-1133">Transmembrane helix</keyword>
<accession>A0ABS4MFG3</accession>
<evidence type="ECO:0000256" key="7">
    <source>
        <dbReference type="ARBA" id="ARBA00037281"/>
    </source>
</evidence>
<dbReference type="SUPFAM" id="SSF53448">
    <property type="entry name" value="Nucleotide-diphospho-sugar transferases"/>
    <property type="match status" value="1"/>
</dbReference>
<keyword evidence="11" id="KW-0812">Transmembrane</keyword>
<organism evidence="13 14">
    <name type="scientific">Lactobacillus colini</name>
    <dbReference type="NCBI Taxonomy" id="1819254"/>
    <lineage>
        <taxon>Bacteria</taxon>
        <taxon>Bacillati</taxon>
        <taxon>Bacillota</taxon>
        <taxon>Bacilli</taxon>
        <taxon>Lactobacillales</taxon>
        <taxon>Lactobacillaceae</taxon>
        <taxon>Lactobacillus</taxon>
    </lineage>
</organism>
<dbReference type="PANTHER" id="PTHR43646:SF2">
    <property type="entry name" value="GLYCOSYLTRANSFERASE 2-LIKE DOMAIN-CONTAINING PROTEIN"/>
    <property type="match status" value="1"/>
</dbReference>
<proteinExistence type="inferred from homology"/>
<dbReference type="InterPro" id="IPR001173">
    <property type="entry name" value="Glyco_trans_2-like"/>
</dbReference>
<evidence type="ECO:0000256" key="11">
    <source>
        <dbReference type="SAM" id="Phobius"/>
    </source>
</evidence>
<keyword evidence="3" id="KW-0328">Glycosyltransferase</keyword>
<comment type="similarity">
    <text evidence="9">Belongs to the glycosyltransferase 2 family. CrtQ subfamily.</text>
</comment>
<evidence type="ECO:0000256" key="3">
    <source>
        <dbReference type="ARBA" id="ARBA00022676"/>
    </source>
</evidence>
<name>A0ABS4MFG3_9LACO</name>
<keyword evidence="6 11" id="KW-0472">Membrane</keyword>
<evidence type="ECO:0000256" key="1">
    <source>
        <dbReference type="ARBA" id="ARBA00004236"/>
    </source>
</evidence>
<dbReference type="Gene3D" id="3.90.550.10">
    <property type="entry name" value="Spore Coat Polysaccharide Biosynthesis Protein SpsA, Chain A"/>
    <property type="match status" value="1"/>
</dbReference>
<dbReference type="InterPro" id="IPR029044">
    <property type="entry name" value="Nucleotide-diphossugar_trans"/>
</dbReference>
<evidence type="ECO:0000313" key="13">
    <source>
        <dbReference type="EMBL" id="MBP2058425.1"/>
    </source>
</evidence>
<evidence type="ECO:0000256" key="4">
    <source>
        <dbReference type="ARBA" id="ARBA00022679"/>
    </source>
</evidence>
<comment type="pathway">
    <text evidence="8">Carotenoid biosynthesis; staphyloxanthin biosynthesis; staphyloxanthin from farnesyl diphosphate: step 4/5.</text>
</comment>
<evidence type="ECO:0000256" key="5">
    <source>
        <dbReference type="ARBA" id="ARBA00022746"/>
    </source>
</evidence>
<feature type="transmembrane region" description="Helical" evidence="11">
    <location>
        <begin position="163"/>
        <end position="182"/>
    </location>
</feature>
<reference evidence="13 14" key="1">
    <citation type="submission" date="2021-03" db="EMBL/GenBank/DDBJ databases">
        <title>Genomic Encyclopedia of Type Strains, Phase IV (KMG-IV): sequencing the most valuable type-strain genomes for metagenomic binning, comparative biology and taxonomic classification.</title>
        <authorList>
            <person name="Goeker M."/>
        </authorList>
    </citation>
    <scope>NUCLEOTIDE SEQUENCE [LARGE SCALE GENOMIC DNA]</scope>
    <source>
        <strain evidence="13 14">DSM 101872</strain>
    </source>
</reference>
<feature type="transmembrane region" description="Helical" evidence="11">
    <location>
        <begin position="194"/>
        <end position="214"/>
    </location>
</feature>
<evidence type="ECO:0000256" key="2">
    <source>
        <dbReference type="ARBA" id="ARBA00022475"/>
    </source>
</evidence>
<evidence type="ECO:0000256" key="6">
    <source>
        <dbReference type="ARBA" id="ARBA00023136"/>
    </source>
</evidence>
<sequence length="654" mass="75658">MVTKRRNLNFLLIWLSIAPIYLQFVNLFWGESSLNFSLNTFYALVLVLALTTSNIEDIDQWFLEKATTWLSVNLWLLNLIDLSGWLSIKTPELIYQLGILTTSASLYFLERHFTLKNILLIAINLNCLAYVFPPAGAWGLLITSLIMLSLYLERFAITFSEQFRLSLLIVYLTVTLCAITWVTLEWPLFLFDNVAWQIEALALPVILVLAWLACKMQERIIATIHLFFAIGYFTLISEMVIFIGQPRSLNIAFLAFCLVIYINLFNIFGSVYLDSSHRKISVIIPTHNDEKTIVKALQSIRIQSYQDWEVVVVDDGSSDKTLTYLRRYLKYNSMPVKCFSVKHHGRLNAVRYGLKYISGDICHILDPKDALYDHNVFYRAMTNLCGEKCDGIFVGIQQENRLGRIHEILRPPAYYDSWATVVKLALTGGKDIFVPYIYWRRDIFETTVKKNYLINNLPAWYNVNNNLGLRMANANFVGLKCGIKTRLDLEPNLVNLSGQLRTLHHVLANFKINSFNSQARIYQFLRQMHLSSMGIIFFKMGRTKLKNITPKLIAKSNQSHPYLTAIAKFAQNYDPEKAITISLPAKLKLYDGSDMEDFEKDFDKNRLDTFYLDFMQYLKQGPGIMQVAPSQKKRLARILEFFTIKDYITIEEKR</sequence>
<dbReference type="CDD" id="cd00761">
    <property type="entry name" value="Glyco_tranf_GTA_type"/>
    <property type="match status" value="1"/>
</dbReference>